<organism evidence="2 3">
    <name type="scientific">Araneus ventricosus</name>
    <name type="common">Orbweaver spider</name>
    <name type="synonym">Epeira ventricosa</name>
    <dbReference type="NCBI Taxonomy" id="182803"/>
    <lineage>
        <taxon>Eukaryota</taxon>
        <taxon>Metazoa</taxon>
        <taxon>Ecdysozoa</taxon>
        <taxon>Arthropoda</taxon>
        <taxon>Chelicerata</taxon>
        <taxon>Arachnida</taxon>
        <taxon>Araneae</taxon>
        <taxon>Araneomorphae</taxon>
        <taxon>Entelegynae</taxon>
        <taxon>Araneoidea</taxon>
        <taxon>Araneidae</taxon>
        <taxon>Araneus</taxon>
    </lineage>
</organism>
<dbReference type="InterPro" id="IPR024096">
    <property type="entry name" value="NO_sig/Golgi_transp_ligand-bd"/>
</dbReference>
<dbReference type="InterPro" id="IPR011644">
    <property type="entry name" value="Heme_NO-bd"/>
</dbReference>
<dbReference type="Pfam" id="PF07700">
    <property type="entry name" value="HNOB"/>
    <property type="match status" value="1"/>
</dbReference>
<reference evidence="2 3" key="1">
    <citation type="journal article" date="2019" name="Sci. Rep.">
        <title>Orb-weaving spider Araneus ventricosus genome elucidates the spidroin gene catalogue.</title>
        <authorList>
            <person name="Kono N."/>
            <person name="Nakamura H."/>
            <person name="Ohtoshi R."/>
            <person name="Moran D.A.P."/>
            <person name="Shinohara A."/>
            <person name="Yoshida Y."/>
            <person name="Fujiwara M."/>
            <person name="Mori M."/>
            <person name="Tomita M."/>
            <person name="Arakawa K."/>
        </authorList>
    </citation>
    <scope>NUCLEOTIDE SEQUENCE [LARGE SCALE GENOMIC DNA]</scope>
</reference>
<evidence type="ECO:0000313" key="3">
    <source>
        <dbReference type="Proteomes" id="UP000499080"/>
    </source>
</evidence>
<gene>
    <name evidence="2" type="ORF">AVEN_93572_1</name>
</gene>
<keyword evidence="3" id="KW-1185">Reference proteome</keyword>
<dbReference type="OrthoDB" id="6127067at2759"/>
<comment type="caution">
    <text evidence="2">The sequence shown here is derived from an EMBL/GenBank/DDBJ whole genome shotgun (WGS) entry which is preliminary data.</text>
</comment>
<feature type="domain" description="Heme NO-binding" evidence="1">
    <location>
        <begin position="2"/>
        <end position="53"/>
    </location>
</feature>
<dbReference type="Gene3D" id="3.90.1520.10">
    <property type="entry name" value="H-NOX domain"/>
    <property type="match status" value="1"/>
</dbReference>
<evidence type="ECO:0000259" key="1">
    <source>
        <dbReference type="Pfam" id="PF07700"/>
    </source>
</evidence>
<dbReference type="AlphaFoldDB" id="A0A4Y2ARF0"/>
<dbReference type="SUPFAM" id="SSF111126">
    <property type="entry name" value="Ligand-binding domain in the NO signalling and Golgi transport"/>
    <property type="match status" value="1"/>
</dbReference>
<feature type="non-terminal residue" evidence="2">
    <location>
        <position position="54"/>
    </location>
</feature>
<dbReference type="Proteomes" id="UP000499080">
    <property type="component" value="Unassembled WGS sequence"/>
</dbReference>
<evidence type="ECO:0000313" key="2">
    <source>
        <dbReference type="EMBL" id="GBL81829.1"/>
    </source>
</evidence>
<proteinExistence type="predicted"/>
<dbReference type="GO" id="GO:0020037">
    <property type="term" value="F:heme binding"/>
    <property type="evidence" value="ECO:0007669"/>
    <property type="project" value="InterPro"/>
</dbReference>
<sequence>MYGLILENLSQYIISVYGEDKWIEIRRLAKVDHATFSTHHVYPDSLIPRLTSKA</sequence>
<dbReference type="EMBL" id="BGPR01000026">
    <property type="protein sequence ID" value="GBL81829.1"/>
    <property type="molecule type" value="Genomic_DNA"/>
</dbReference>
<accession>A0A4Y2ARF0</accession>
<dbReference type="InterPro" id="IPR038158">
    <property type="entry name" value="H-NOX_domain_sf"/>
</dbReference>
<name>A0A4Y2ARF0_ARAVE</name>
<protein>
    <recommendedName>
        <fullName evidence="1">Heme NO-binding domain-containing protein</fullName>
    </recommendedName>
</protein>